<name>A0A382QVG3_9ZZZZ</name>
<dbReference type="AlphaFoldDB" id="A0A382QVG3"/>
<reference evidence="1" key="1">
    <citation type="submission" date="2018-05" db="EMBL/GenBank/DDBJ databases">
        <authorList>
            <person name="Lanie J.A."/>
            <person name="Ng W.-L."/>
            <person name="Kazmierczak K.M."/>
            <person name="Andrzejewski T.M."/>
            <person name="Davidsen T.M."/>
            <person name="Wayne K.J."/>
            <person name="Tettelin H."/>
            <person name="Glass J.I."/>
            <person name="Rusch D."/>
            <person name="Podicherti R."/>
            <person name="Tsui H.-C.T."/>
            <person name="Winkler M.E."/>
        </authorList>
    </citation>
    <scope>NUCLEOTIDE SEQUENCE</scope>
</reference>
<organism evidence="1">
    <name type="scientific">marine metagenome</name>
    <dbReference type="NCBI Taxonomy" id="408172"/>
    <lineage>
        <taxon>unclassified sequences</taxon>
        <taxon>metagenomes</taxon>
        <taxon>ecological metagenomes</taxon>
    </lineage>
</organism>
<gene>
    <name evidence="1" type="ORF">METZ01_LOCUS341165</name>
</gene>
<protein>
    <submittedName>
        <fullName evidence="1">Uncharacterized protein</fullName>
    </submittedName>
</protein>
<dbReference type="EMBL" id="UINC01116516">
    <property type="protein sequence ID" value="SVC88311.1"/>
    <property type="molecule type" value="Genomic_DNA"/>
</dbReference>
<proteinExistence type="predicted"/>
<feature type="non-terminal residue" evidence="1">
    <location>
        <position position="205"/>
    </location>
</feature>
<evidence type="ECO:0000313" key="1">
    <source>
        <dbReference type="EMBL" id="SVC88311.1"/>
    </source>
</evidence>
<sequence length="205" mass="21185">MSEGYIGLAPSYGVFQKQVIAGTTATTYDLDFDVVQSTQLFVSLDGIVQEPDYSFTIARSSTGQMQIVFAEALTVSTATGNTTANSASLTNITTTDINVGQGITGTGIPADTHVATIATAGSSSDGTITLSNNANGTGSGTTFSFGARIFVVYLGKQLLTPSTTDDATVPLVEHFNGNATAYSLGRTPPNQSSILVFVDGVFQRG</sequence>
<accession>A0A382QVG3</accession>